<dbReference type="Proteomes" id="UP000250918">
    <property type="component" value="Unassembled WGS sequence"/>
</dbReference>
<keyword evidence="1 5" id="KW-1003">Cell membrane</keyword>
<comment type="similarity">
    <text evidence="5 6">Belongs to the FtsA/MreB family.</text>
</comment>
<protein>
    <recommendedName>
        <fullName evidence="5 6">Cell division protein FtsA</fullName>
    </recommendedName>
</protein>
<evidence type="ECO:0000313" key="9">
    <source>
        <dbReference type="Proteomes" id="UP000250918"/>
    </source>
</evidence>
<dbReference type="Pfam" id="PF02491">
    <property type="entry name" value="SHS2_FTSA"/>
    <property type="match status" value="1"/>
</dbReference>
<proteinExistence type="inferred from homology"/>
<sequence length="407" mass="43493">MSDEHIIAALDIGTTKIVALVGEMDQQGDLYVIGHGQAPAEGLRRGVVVDMDKTVYSIQKAIEDAQLVSGTEIDRVTVGIAGEHVRSINSHGVVGVSRSDNEVTAADVAKALEAARAVAIPVDREIIHVIPQEYSVDDETGLKDPIGMSGVRLEVEAHLVTASVTTARNIYRSLERCRIGVDHIVLEALALSQVLLSEEEMSIGAVLVDIGGDITSVALFSDGAIRNTATIPLGGRNVTNDIAIGLRTTLDQAEELKMIHGAAMASMVDPEEMVNVAGIAGRASRDISRNVLASIIEPRMEEIFSLVGRELKKMHRAESAAAGIILTGGGCLLPGTVDLAEQMFDIPVRVGRITGFSHIPDEQNNVKFATAVGLLFHGFAHEPQAVAKFSSLGGWWKRIESWISSKF</sequence>
<dbReference type="InterPro" id="IPR020823">
    <property type="entry name" value="Cell_div_FtsA"/>
</dbReference>
<dbReference type="Pfam" id="PF14450">
    <property type="entry name" value="FtsA"/>
    <property type="match status" value="1"/>
</dbReference>
<evidence type="ECO:0000313" key="8">
    <source>
        <dbReference type="EMBL" id="PWB75337.1"/>
    </source>
</evidence>
<evidence type="ECO:0000256" key="5">
    <source>
        <dbReference type="HAMAP-Rule" id="MF_02033"/>
    </source>
</evidence>
<dbReference type="AlphaFoldDB" id="A0A855X9U8"/>
<dbReference type="NCBIfam" id="TIGR01174">
    <property type="entry name" value="ftsA"/>
    <property type="match status" value="1"/>
</dbReference>
<dbReference type="HAMAP" id="MF_02033">
    <property type="entry name" value="FtsA"/>
    <property type="match status" value="1"/>
</dbReference>
<dbReference type="GO" id="GO:0009898">
    <property type="term" value="C:cytoplasmic side of plasma membrane"/>
    <property type="evidence" value="ECO:0007669"/>
    <property type="project" value="UniProtKB-UniRule"/>
</dbReference>
<dbReference type="CDD" id="cd24048">
    <property type="entry name" value="ASKHA_NBD_FtsA"/>
    <property type="match status" value="1"/>
</dbReference>
<comment type="subunit">
    <text evidence="5">Self-interacts. Interacts with FtsZ.</text>
</comment>
<name>A0A855X9U8_9BACT</name>
<dbReference type="EMBL" id="PQAP01000011">
    <property type="protein sequence ID" value="PWB75337.1"/>
    <property type="molecule type" value="Genomic_DNA"/>
</dbReference>
<dbReference type="PANTHER" id="PTHR32432:SF4">
    <property type="entry name" value="CELL DIVISION PROTEIN FTSA"/>
    <property type="match status" value="1"/>
</dbReference>
<dbReference type="Gene3D" id="3.30.420.40">
    <property type="match status" value="2"/>
</dbReference>
<dbReference type="PIRSF" id="PIRSF003101">
    <property type="entry name" value="FtsA"/>
    <property type="match status" value="1"/>
</dbReference>
<dbReference type="InterPro" id="IPR003494">
    <property type="entry name" value="SHS2_FtsA"/>
</dbReference>
<organism evidence="8 9">
    <name type="scientific">candidate division GN15 bacterium</name>
    <dbReference type="NCBI Taxonomy" id="2072418"/>
    <lineage>
        <taxon>Bacteria</taxon>
        <taxon>candidate division GN15</taxon>
    </lineage>
</organism>
<comment type="subcellular location">
    <subcellularLocation>
        <location evidence="5">Cell membrane</location>
        <topology evidence="5">Peripheral membrane protein</topology>
        <orientation evidence="5">Cytoplasmic side</orientation>
    </subcellularLocation>
    <text evidence="5">Localizes to the Z ring in an FtsZ-dependent manner. Targeted to the membrane through a conserved C-terminal amphipathic helix.</text>
</comment>
<comment type="function">
    <text evidence="5 6">Cell division protein that is involved in the assembly of the Z ring. May serve as a membrane anchor for the Z ring.</text>
</comment>
<evidence type="ECO:0000256" key="4">
    <source>
        <dbReference type="ARBA" id="ARBA00023306"/>
    </source>
</evidence>
<dbReference type="GO" id="GO:0043093">
    <property type="term" value="P:FtsZ-dependent cytokinesis"/>
    <property type="evidence" value="ECO:0007669"/>
    <property type="project" value="UniProtKB-UniRule"/>
</dbReference>
<dbReference type="InterPro" id="IPR043129">
    <property type="entry name" value="ATPase_NBD"/>
</dbReference>
<evidence type="ECO:0000256" key="2">
    <source>
        <dbReference type="ARBA" id="ARBA00022618"/>
    </source>
</evidence>
<gene>
    <name evidence="5 8" type="primary">ftsA</name>
    <name evidence="8" type="ORF">C3F09_02955</name>
</gene>
<keyword evidence="3 5" id="KW-0472">Membrane</keyword>
<keyword evidence="2 5" id="KW-0132">Cell division</keyword>
<dbReference type="SUPFAM" id="SSF53067">
    <property type="entry name" value="Actin-like ATPase domain"/>
    <property type="match status" value="2"/>
</dbReference>
<evidence type="ECO:0000256" key="1">
    <source>
        <dbReference type="ARBA" id="ARBA00022475"/>
    </source>
</evidence>
<comment type="caution">
    <text evidence="8">The sequence shown here is derived from an EMBL/GenBank/DDBJ whole genome shotgun (WGS) entry which is preliminary data.</text>
</comment>
<dbReference type="GO" id="GO:0032153">
    <property type="term" value="C:cell division site"/>
    <property type="evidence" value="ECO:0007669"/>
    <property type="project" value="UniProtKB-UniRule"/>
</dbReference>
<dbReference type="PANTHER" id="PTHR32432">
    <property type="entry name" value="CELL DIVISION PROTEIN FTSA-RELATED"/>
    <property type="match status" value="1"/>
</dbReference>
<reference evidence="8 9" key="1">
    <citation type="journal article" date="2018" name="ISME J.">
        <title>A methanotrophic archaeon couples anaerobic oxidation of methane to Fe(III) reduction.</title>
        <authorList>
            <person name="Cai C."/>
            <person name="Leu A.O."/>
            <person name="Xie G.J."/>
            <person name="Guo J."/>
            <person name="Feng Y."/>
            <person name="Zhao J.X."/>
            <person name="Tyson G.W."/>
            <person name="Yuan Z."/>
            <person name="Hu S."/>
        </authorList>
    </citation>
    <scope>NUCLEOTIDE SEQUENCE [LARGE SCALE GENOMIC DNA]</scope>
    <source>
        <strain evidence="8">FeB_12</strain>
    </source>
</reference>
<evidence type="ECO:0000256" key="3">
    <source>
        <dbReference type="ARBA" id="ARBA00023136"/>
    </source>
</evidence>
<dbReference type="SMART" id="SM00842">
    <property type="entry name" value="FtsA"/>
    <property type="match status" value="1"/>
</dbReference>
<keyword evidence="4 5" id="KW-0131">Cell cycle</keyword>
<evidence type="ECO:0000259" key="7">
    <source>
        <dbReference type="SMART" id="SM00842"/>
    </source>
</evidence>
<accession>A0A855X9U8</accession>
<evidence type="ECO:0000256" key="6">
    <source>
        <dbReference type="PIRNR" id="PIRNR003101"/>
    </source>
</evidence>
<dbReference type="InterPro" id="IPR050696">
    <property type="entry name" value="FtsA/MreB"/>
</dbReference>
<feature type="domain" description="SHS2" evidence="7">
    <location>
        <begin position="7"/>
        <end position="195"/>
    </location>
</feature>